<evidence type="ECO:0000313" key="15">
    <source>
        <dbReference type="Proteomes" id="UP000305709"/>
    </source>
</evidence>
<keyword evidence="3 13" id="KW-1003">Cell membrane</keyword>
<evidence type="ECO:0000256" key="12">
    <source>
        <dbReference type="ARBA" id="ARBA00048044"/>
    </source>
</evidence>
<evidence type="ECO:0000313" key="14">
    <source>
        <dbReference type="EMBL" id="TNC71995.1"/>
    </source>
</evidence>
<evidence type="ECO:0000256" key="13">
    <source>
        <dbReference type="HAMAP-Rule" id="MF_01665"/>
    </source>
</evidence>
<protein>
    <recommendedName>
        <fullName evidence="13">Heme A synthase</fullName>
        <shortName evidence="13">HAS</shortName>
        <ecNumber evidence="13">1.17.99.9</ecNumber>
    </recommendedName>
    <alternativeName>
        <fullName evidence="13">Cytochrome aa3-controlling protein</fullName>
    </alternativeName>
</protein>
<keyword evidence="6 13" id="KW-1133">Transmembrane helix</keyword>
<dbReference type="GO" id="GO:0005886">
    <property type="term" value="C:plasma membrane"/>
    <property type="evidence" value="ECO:0007669"/>
    <property type="project" value="UniProtKB-SubCell"/>
</dbReference>
<dbReference type="InterPro" id="IPR023754">
    <property type="entry name" value="HemeA_Synthase_type2"/>
</dbReference>
<dbReference type="NCBIfam" id="NF045570">
    <property type="entry name" value="HemSynCtaAAlphapr"/>
    <property type="match status" value="1"/>
</dbReference>
<feature type="transmembrane region" description="Helical" evidence="13">
    <location>
        <begin position="181"/>
        <end position="203"/>
    </location>
</feature>
<feature type="transmembrane region" description="Helical" evidence="13">
    <location>
        <begin position="121"/>
        <end position="139"/>
    </location>
</feature>
<reference evidence="14 15" key="1">
    <citation type="submission" date="2019-06" db="EMBL/GenBank/DDBJ databases">
        <authorList>
            <person name="Jiang L."/>
        </authorList>
    </citation>
    <scope>NUCLEOTIDE SEQUENCE [LARGE SCALE GENOMIC DNA]</scope>
    <source>
        <strain evidence="14 15">YIM 48858</strain>
    </source>
</reference>
<keyword evidence="4 13" id="KW-0812">Transmembrane</keyword>
<dbReference type="InterPro" id="IPR003780">
    <property type="entry name" value="COX15/CtaA_fam"/>
</dbReference>
<comment type="catalytic activity">
    <reaction evidence="12">
        <text>Fe(II)-heme o + 2 A + H2O = Fe(II)-heme a + 2 AH2</text>
        <dbReference type="Rhea" id="RHEA:63388"/>
        <dbReference type="ChEBI" id="CHEBI:13193"/>
        <dbReference type="ChEBI" id="CHEBI:15377"/>
        <dbReference type="ChEBI" id="CHEBI:17499"/>
        <dbReference type="ChEBI" id="CHEBI:60530"/>
        <dbReference type="ChEBI" id="CHEBI:61715"/>
        <dbReference type="EC" id="1.17.99.9"/>
    </reaction>
    <physiologicalReaction direction="left-to-right" evidence="12">
        <dbReference type="Rhea" id="RHEA:63389"/>
    </physiologicalReaction>
</comment>
<evidence type="ECO:0000256" key="10">
    <source>
        <dbReference type="ARBA" id="ARBA00023136"/>
    </source>
</evidence>
<feature type="transmembrane region" description="Helical" evidence="13">
    <location>
        <begin position="224"/>
        <end position="248"/>
    </location>
</feature>
<feature type="transmembrane region" description="Helical" evidence="13">
    <location>
        <begin position="35"/>
        <end position="56"/>
    </location>
</feature>
<organism evidence="14 15">
    <name type="scientific">Rubellimicrobium roseum</name>
    <dbReference type="NCBI Taxonomy" id="687525"/>
    <lineage>
        <taxon>Bacteria</taxon>
        <taxon>Pseudomonadati</taxon>
        <taxon>Pseudomonadota</taxon>
        <taxon>Alphaproteobacteria</taxon>
        <taxon>Rhodobacterales</taxon>
        <taxon>Roseobacteraceae</taxon>
        <taxon>Rubellimicrobium</taxon>
    </lineage>
</organism>
<dbReference type="PANTHER" id="PTHR23289:SF2">
    <property type="entry name" value="CYTOCHROME C OXIDASE ASSEMBLY PROTEIN COX15 HOMOLOG"/>
    <property type="match status" value="1"/>
</dbReference>
<evidence type="ECO:0000256" key="8">
    <source>
        <dbReference type="ARBA" id="ARBA00023004"/>
    </source>
</evidence>
<dbReference type="PANTHER" id="PTHR23289">
    <property type="entry name" value="CYTOCHROME C OXIDASE ASSEMBLY PROTEIN COX15"/>
    <property type="match status" value="1"/>
</dbReference>
<name>A0A5C4NDJ7_9RHOB</name>
<dbReference type="GO" id="GO:0120547">
    <property type="term" value="F:heme A synthase activity"/>
    <property type="evidence" value="ECO:0007669"/>
    <property type="project" value="UniProtKB-EC"/>
</dbReference>
<keyword evidence="15" id="KW-1185">Reference proteome</keyword>
<sequence length="379" mass="42306">MATKPRAIFEDVTTTQRPAAVAGAIDRGRPDARRWVRLWLLALFALVVVMIVVGGLTRLTDSGLSITEWDLVTGTLPPLSAAQWQSEFDLYRASPQYELMNRGMTLQEFQFIYWWEWGHRFLGRVIGLVFIAGFLGFWLSRRLAPGWAGRLLILGGLIGLQGAVGWWMVHSGLQEGMTSVASYRLATHLGLAFVILGLIVWYANLLSRRETELLTARRQAEPRLFSMSTGLVHLLFLQIVLGALVAGIDAGRAYPTWPDMAGGFLPPDPLSLQPVWRNFFENAGTVQFIHRMTGYLFAVFALVVWLRASKSPHASTRRAFHYMLAAMAVQVGLGVWAVLSQAQLHVAITHQAVAVLLWTLVIRGRFLARHPIPATIRGR</sequence>
<dbReference type="UniPathway" id="UPA00269">
    <property type="reaction ID" value="UER00713"/>
</dbReference>
<evidence type="ECO:0000256" key="11">
    <source>
        <dbReference type="ARBA" id="ARBA00044501"/>
    </source>
</evidence>
<dbReference type="OrthoDB" id="9793156at2"/>
<dbReference type="Proteomes" id="UP000305709">
    <property type="component" value="Unassembled WGS sequence"/>
</dbReference>
<feature type="transmembrane region" description="Helical" evidence="13">
    <location>
        <begin position="151"/>
        <end position="169"/>
    </location>
</feature>
<evidence type="ECO:0000256" key="9">
    <source>
        <dbReference type="ARBA" id="ARBA00023133"/>
    </source>
</evidence>
<proteinExistence type="inferred from homology"/>
<accession>A0A5C4NDJ7</accession>
<evidence type="ECO:0000256" key="2">
    <source>
        <dbReference type="ARBA" id="ARBA00004141"/>
    </source>
</evidence>
<feature type="transmembrane region" description="Helical" evidence="13">
    <location>
        <begin position="320"/>
        <end position="338"/>
    </location>
</feature>
<comment type="cofactor">
    <cofactor evidence="1 13">
        <name>heme b</name>
        <dbReference type="ChEBI" id="CHEBI:60344"/>
    </cofactor>
</comment>
<comment type="function">
    <text evidence="13">Catalyzes the conversion of heme O to heme A by two successive hydroxylations of the methyl group at C8. The first hydroxylation forms heme I, the second hydroxylation results in an unstable dihydroxymethyl group, which spontaneously dehydrates, resulting in the formyl group of heme A.</text>
</comment>
<feature type="binding site" description="axial binding residue" evidence="13">
    <location>
        <position position="290"/>
    </location>
    <ligand>
        <name>heme</name>
        <dbReference type="ChEBI" id="CHEBI:30413"/>
    </ligand>
    <ligandPart>
        <name>Fe</name>
        <dbReference type="ChEBI" id="CHEBI:18248"/>
    </ligandPart>
</feature>
<dbReference type="InterPro" id="IPR054616">
    <property type="entry name" value="HemA_synt_rhodobact"/>
</dbReference>
<evidence type="ECO:0000256" key="4">
    <source>
        <dbReference type="ARBA" id="ARBA00022692"/>
    </source>
</evidence>
<comment type="caution">
    <text evidence="14">The sequence shown here is derived from an EMBL/GenBank/DDBJ whole genome shotgun (WGS) entry which is preliminary data.</text>
</comment>
<comment type="pathway">
    <text evidence="11 13">Porphyrin-containing compound metabolism; heme A biosynthesis; heme A from heme O: step 1/1.</text>
</comment>
<feature type="transmembrane region" description="Helical" evidence="13">
    <location>
        <begin position="288"/>
        <end position="308"/>
    </location>
</feature>
<keyword evidence="7 13" id="KW-0560">Oxidoreductase</keyword>
<dbReference type="EC" id="1.17.99.9" evidence="13"/>
<comment type="subcellular location">
    <subcellularLocation>
        <location evidence="13">Cell membrane</location>
        <topology evidence="13">Multi-pass membrane protein</topology>
    </subcellularLocation>
    <subcellularLocation>
        <location evidence="2">Membrane</location>
        <topology evidence="2">Multi-pass membrane protein</topology>
    </subcellularLocation>
</comment>
<dbReference type="AlphaFoldDB" id="A0A5C4NDJ7"/>
<gene>
    <name evidence="13" type="primary">ctaA</name>
    <name evidence="14" type="ORF">FHG71_09680</name>
</gene>
<evidence type="ECO:0000256" key="7">
    <source>
        <dbReference type="ARBA" id="ARBA00023002"/>
    </source>
</evidence>
<keyword evidence="5 13" id="KW-0479">Metal-binding</keyword>
<dbReference type="GO" id="GO:0046872">
    <property type="term" value="F:metal ion binding"/>
    <property type="evidence" value="ECO:0007669"/>
    <property type="project" value="UniProtKB-KW"/>
</dbReference>
<dbReference type="EMBL" id="VDFV01000010">
    <property type="protein sequence ID" value="TNC71995.1"/>
    <property type="molecule type" value="Genomic_DNA"/>
</dbReference>
<evidence type="ECO:0000256" key="5">
    <source>
        <dbReference type="ARBA" id="ARBA00022723"/>
    </source>
</evidence>
<dbReference type="RefSeq" id="WP_139081425.1">
    <property type="nucleotide sequence ID" value="NZ_VDFV01000010.1"/>
</dbReference>
<keyword evidence="10 13" id="KW-0472">Membrane</keyword>
<dbReference type="GO" id="GO:0006784">
    <property type="term" value="P:heme A biosynthetic process"/>
    <property type="evidence" value="ECO:0007669"/>
    <property type="project" value="UniProtKB-UniRule"/>
</dbReference>
<dbReference type="Pfam" id="PF02628">
    <property type="entry name" value="COX15-CtaA"/>
    <property type="match status" value="1"/>
</dbReference>
<comment type="similarity">
    <text evidence="13">Belongs to the COX15/CtaA family. Type 2 subfamily.</text>
</comment>
<comment type="subunit">
    <text evidence="13">Interacts with CtaB.</text>
</comment>
<keyword evidence="8 13" id="KW-0408">Iron</keyword>
<keyword evidence="9 13" id="KW-0350">Heme biosynthesis</keyword>
<evidence type="ECO:0000256" key="6">
    <source>
        <dbReference type="ARBA" id="ARBA00022989"/>
    </source>
</evidence>
<feature type="binding site" description="axial binding residue" evidence="13">
    <location>
        <position position="350"/>
    </location>
    <ligand>
        <name>heme</name>
        <dbReference type="ChEBI" id="CHEBI:30413"/>
    </ligand>
    <ligandPart>
        <name>Fe</name>
        <dbReference type="ChEBI" id="CHEBI:18248"/>
    </ligandPart>
</feature>
<evidence type="ECO:0000256" key="3">
    <source>
        <dbReference type="ARBA" id="ARBA00022475"/>
    </source>
</evidence>
<feature type="transmembrane region" description="Helical" evidence="13">
    <location>
        <begin position="344"/>
        <end position="362"/>
    </location>
</feature>
<evidence type="ECO:0000256" key="1">
    <source>
        <dbReference type="ARBA" id="ARBA00001970"/>
    </source>
</evidence>
<dbReference type="HAMAP" id="MF_01665">
    <property type="entry name" value="HemeA_synth_type2"/>
    <property type="match status" value="1"/>
</dbReference>